<dbReference type="STRING" id="333138.LQ50_02995"/>
<evidence type="ECO:0000313" key="2">
    <source>
        <dbReference type="EMBL" id="KHF41682.1"/>
    </source>
</evidence>
<feature type="transmembrane region" description="Helical" evidence="1">
    <location>
        <begin position="6"/>
        <end position="21"/>
    </location>
</feature>
<keyword evidence="1" id="KW-0812">Transmembrane</keyword>
<reference evidence="2 3" key="1">
    <citation type="submission" date="2014-09" db="EMBL/GenBank/DDBJ databases">
        <title>Genome sequencing and annotation of Bacillus Okhensis strain Kh10-101T.</title>
        <authorList>
            <person name="Prakash J.S."/>
        </authorList>
    </citation>
    <scope>NUCLEOTIDE SEQUENCE [LARGE SCALE GENOMIC DNA]</scope>
    <source>
        <strain evidence="3">Kh10-101T</strain>
    </source>
</reference>
<proteinExistence type="predicted"/>
<accession>A0A0B0ILA8</accession>
<sequence>MFVLLILTVFIISIGLILLILKQLKKSILLFIVTLVIVILYFGGWWVFVQNHHFVRSTDLAKENIGDVSLLDPINESLMKGYGEYTEHENIYYERSFHFETGSIGTNSKNEIIYIRAIDPRVKTTSGLKIGDLKQEISEWYGDNYFEQREMGRGDSINYIDRQYNIQLQFWLIDDRITEIVLKKVR</sequence>
<evidence type="ECO:0000256" key="1">
    <source>
        <dbReference type="SAM" id="Phobius"/>
    </source>
</evidence>
<feature type="transmembrane region" description="Helical" evidence="1">
    <location>
        <begin position="28"/>
        <end position="48"/>
    </location>
</feature>
<dbReference type="AlphaFoldDB" id="A0A0B0ILA8"/>
<organism evidence="2 3">
    <name type="scientific">Halalkalibacter okhensis</name>
    <dbReference type="NCBI Taxonomy" id="333138"/>
    <lineage>
        <taxon>Bacteria</taxon>
        <taxon>Bacillati</taxon>
        <taxon>Bacillota</taxon>
        <taxon>Bacilli</taxon>
        <taxon>Bacillales</taxon>
        <taxon>Bacillaceae</taxon>
        <taxon>Halalkalibacter</taxon>
    </lineage>
</organism>
<keyword evidence="3" id="KW-1185">Reference proteome</keyword>
<dbReference type="Proteomes" id="UP000030832">
    <property type="component" value="Unassembled WGS sequence"/>
</dbReference>
<dbReference type="RefSeq" id="WP_034625896.1">
    <property type="nucleotide sequence ID" value="NZ_JRJU01000002.1"/>
</dbReference>
<dbReference type="EMBL" id="JRJU01000002">
    <property type="protein sequence ID" value="KHF41682.1"/>
    <property type="molecule type" value="Genomic_DNA"/>
</dbReference>
<keyword evidence="1" id="KW-0472">Membrane</keyword>
<evidence type="ECO:0000313" key="3">
    <source>
        <dbReference type="Proteomes" id="UP000030832"/>
    </source>
</evidence>
<protein>
    <submittedName>
        <fullName evidence="2">Uncharacterized protein</fullName>
    </submittedName>
</protein>
<dbReference type="OrthoDB" id="2878914at2"/>
<keyword evidence="1" id="KW-1133">Transmembrane helix</keyword>
<gene>
    <name evidence="2" type="ORF">LQ50_02995</name>
</gene>
<comment type="caution">
    <text evidence="2">The sequence shown here is derived from an EMBL/GenBank/DDBJ whole genome shotgun (WGS) entry which is preliminary data.</text>
</comment>
<name>A0A0B0ILA8_9BACI</name>
<dbReference type="eggNOG" id="ENOG5030D30">
    <property type="taxonomic scope" value="Bacteria"/>
</dbReference>